<evidence type="ECO:0000256" key="1">
    <source>
        <dbReference type="ARBA" id="ARBA00005417"/>
    </source>
</evidence>
<reference evidence="6 7" key="1">
    <citation type="submission" date="2019-06" db="EMBL/GenBank/DDBJ databases">
        <title>Sequencing the genomes of 1000 actinobacteria strains.</title>
        <authorList>
            <person name="Klenk H.-P."/>
        </authorList>
    </citation>
    <scope>NUCLEOTIDE SEQUENCE [LARGE SCALE GENOMIC DNA]</scope>
    <source>
        <strain evidence="6 7">DSM 12335</strain>
    </source>
</reference>
<dbReference type="SMART" id="SM00382">
    <property type="entry name" value="AAA"/>
    <property type="match status" value="1"/>
</dbReference>
<keyword evidence="7" id="KW-1185">Reference proteome</keyword>
<dbReference type="InterPro" id="IPR003439">
    <property type="entry name" value="ABC_transporter-like_ATP-bd"/>
</dbReference>
<dbReference type="PROSITE" id="PS50893">
    <property type="entry name" value="ABC_TRANSPORTER_2"/>
    <property type="match status" value="1"/>
</dbReference>
<dbReference type="GO" id="GO:0042626">
    <property type="term" value="F:ATPase-coupled transmembrane transporter activity"/>
    <property type="evidence" value="ECO:0007669"/>
    <property type="project" value="TreeGrafter"/>
</dbReference>
<keyword evidence="4 6" id="KW-0067">ATP-binding</keyword>
<feature type="domain" description="ABC transporter" evidence="5">
    <location>
        <begin position="4"/>
        <end position="224"/>
    </location>
</feature>
<evidence type="ECO:0000256" key="4">
    <source>
        <dbReference type="ARBA" id="ARBA00022840"/>
    </source>
</evidence>
<dbReference type="PROSITE" id="PS00211">
    <property type="entry name" value="ABC_TRANSPORTER_1"/>
    <property type="match status" value="1"/>
</dbReference>
<comment type="similarity">
    <text evidence="1">Belongs to the ABC transporter superfamily.</text>
</comment>
<evidence type="ECO:0000313" key="6">
    <source>
        <dbReference type="EMBL" id="TQL50497.1"/>
    </source>
</evidence>
<dbReference type="OrthoDB" id="9806471at2"/>
<accession>A0A542YR09</accession>
<dbReference type="InterPro" id="IPR003593">
    <property type="entry name" value="AAA+_ATPase"/>
</dbReference>
<evidence type="ECO:0000259" key="5">
    <source>
        <dbReference type="PROSITE" id="PS50893"/>
    </source>
</evidence>
<evidence type="ECO:0000313" key="7">
    <source>
        <dbReference type="Proteomes" id="UP000319516"/>
    </source>
</evidence>
<organism evidence="6 7">
    <name type="scientific">Ornithinicoccus hortensis</name>
    <dbReference type="NCBI Taxonomy" id="82346"/>
    <lineage>
        <taxon>Bacteria</taxon>
        <taxon>Bacillati</taxon>
        <taxon>Actinomycetota</taxon>
        <taxon>Actinomycetes</taxon>
        <taxon>Micrococcales</taxon>
        <taxon>Intrasporangiaceae</taxon>
        <taxon>Ornithinicoccus</taxon>
    </lineage>
</organism>
<dbReference type="PANTHER" id="PTHR43553:SF24">
    <property type="entry name" value="ENERGY-COUPLING FACTOR TRANSPORTER ATP-BINDING PROTEIN ECFA1"/>
    <property type="match status" value="1"/>
</dbReference>
<dbReference type="PANTHER" id="PTHR43553">
    <property type="entry name" value="HEAVY METAL TRANSPORTER"/>
    <property type="match status" value="1"/>
</dbReference>
<dbReference type="Proteomes" id="UP000319516">
    <property type="component" value="Unassembled WGS sequence"/>
</dbReference>
<comment type="caution">
    <text evidence="6">The sequence shown here is derived from an EMBL/GenBank/DDBJ whole genome shotgun (WGS) entry which is preliminary data.</text>
</comment>
<dbReference type="EMBL" id="VFOP01000001">
    <property type="protein sequence ID" value="TQL50497.1"/>
    <property type="molecule type" value="Genomic_DNA"/>
</dbReference>
<dbReference type="GO" id="GO:0016887">
    <property type="term" value="F:ATP hydrolysis activity"/>
    <property type="evidence" value="ECO:0007669"/>
    <property type="project" value="InterPro"/>
</dbReference>
<gene>
    <name evidence="6" type="ORF">FB467_1608</name>
</gene>
<keyword evidence="2" id="KW-0813">Transport</keyword>
<dbReference type="InterPro" id="IPR050095">
    <property type="entry name" value="ECF_ABC_transporter_ATP-bd"/>
</dbReference>
<dbReference type="SUPFAM" id="SSF52540">
    <property type="entry name" value="P-loop containing nucleoside triphosphate hydrolases"/>
    <property type="match status" value="1"/>
</dbReference>
<dbReference type="GO" id="GO:0005524">
    <property type="term" value="F:ATP binding"/>
    <property type="evidence" value="ECO:0007669"/>
    <property type="project" value="UniProtKB-KW"/>
</dbReference>
<dbReference type="CDD" id="cd03225">
    <property type="entry name" value="ABC_cobalt_CbiO_domain1"/>
    <property type="match status" value="1"/>
</dbReference>
<sequence>MPGVRFEQVDLRYERRTVLESIDLDLVEHRVGIVGANGSGKSSLVRMINGLVRPTSGRVLVGGLDVARETRRVRQRVGFLFPDADHQIVMPTVREDLAFSLRGSGLPAAQVHERVEGALTAYGLAEHADHPCYLLSGGQKQLLALAAVLLTEPTLIVADEPTTLLDLRNVRAISARLAALEQQLILVTHHLELLDGFDRVVVIDEGRVVADDAPGPALERYVELLG</sequence>
<proteinExistence type="inferred from homology"/>
<keyword evidence="3" id="KW-0547">Nucleotide-binding</keyword>
<dbReference type="InterPro" id="IPR015856">
    <property type="entry name" value="ABC_transpr_CbiO/EcfA_su"/>
</dbReference>
<dbReference type="AlphaFoldDB" id="A0A542YR09"/>
<evidence type="ECO:0000256" key="3">
    <source>
        <dbReference type="ARBA" id="ARBA00022741"/>
    </source>
</evidence>
<name>A0A542YR09_9MICO</name>
<evidence type="ECO:0000256" key="2">
    <source>
        <dbReference type="ARBA" id="ARBA00022448"/>
    </source>
</evidence>
<dbReference type="GO" id="GO:0043190">
    <property type="term" value="C:ATP-binding cassette (ABC) transporter complex"/>
    <property type="evidence" value="ECO:0007669"/>
    <property type="project" value="TreeGrafter"/>
</dbReference>
<protein>
    <submittedName>
        <fullName evidence="6">Biotin transport system ATP-binding protein</fullName>
    </submittedName>
</protein>
<dbReference type="Gene3D" id="3.40.50.300">
    <property type="entry name" value="P-loop containing nucleotide triphosphate hydrolases"/>
    <property type="match status" value="1"/>
</dbReference>
<dbReference type="RefSeq" id="WP_141784627.1">
    <property type="nucleotide sequence ID" value="NZ_BAAAIK010000002.1"/>
</dbReference>
<dbReference type="InterPro" id="IPR027417">
    <property type="entry name" value="P-loop_NTPase"/>
</dbReference>
<dbReference type="InterPro" id="IPR017871">
    <property type="entry name" value="ABC_transporter-like_CS"/>
</dbReference>
<dbReference type="Pfam" id="PF00005">
    <property type="entry name" value="ABC_tran"/>
    <property type="match status" value="1"/>
</dbReference>